<evidence type="ECO:0000256" key="6">
    <source>
        <dbReference type="ARBA" id="ARBA00022723"/>
    </source>
</evidence>
<dbReference type="NCBIfam" id="TIGR02067">
    <property type="entry name" value="his_9_HisN"/>
    <property type="match status" value="1"/>
</dbReference>
<dbReference type="RefSeq" id="WP_013628583.1">
    <property type="nucleotide sequence ID" value="NC_015174.1"/>
</dbReference>
<dbReference type="Gene3D" id="3.30.540.10">
    <property type="entry name" value="Fructose-1,6-Bisphosphatase, subunit A, domain 1"/>
    <property type="match status" value="1"/>
</dbReference>
<accession>F0SL06</accession>
<dbReference type="HOGENOM" id="CLU_044118_4_0_0"/>
<reference evidence="14" key="1">
    <citation type="submission" date="2011-02" db="EMBL/GenBank/DDBJ databases">
        <title>The complete genome of Planctomyces brasiliensis DSM 5305.</title>
        <authorList>
            <person name="Lucas S."/>
            <person name="Copeland A."/>
            <person name="Lapidus A."/>
            <person name="Bruce D."/>
            <person name="Goodwin L."/>
            <person name="Pitluck S."/>
            <person name="Kyrpides N."/>
            <person name="Mavromatis K."/>
            <person name="Pagani I."/>
            <person name="Ivanova N."/>
            <person name="Ovchinnikova G."/>
            <person name="Lu M."/>
            <person name="Detter J.C."/>
            <person name="Han C."/>
            <person name="Land M."/>
            <person name="Hauser L."/>
            <person name="Markowitz V."/>
            <person name="Cheng J.-F."/>
            <person name="Hugenholtz P."/>
            <person name="Woyke T."/>
            <person name="Wu D."/>
            <person name="Tindall B."/>
            <person name="Pomrenke H.G."/>
            <person name="Brambilla E."/>
            <person name="Klenk H.-P."/>
            <person name="Eisen J.A."/>
        </authorList>
    </citation>
    <scope>NUCLEOTIDE SEQUENCE [LARGE SCALE GENOMIC DNA]</scope>
    <source>
        <strain evidence="14">ATCC 49424 / DSM 5305 / JCM 21570 / IAM 15109 / NBRC 103401 / IFAM 1448</strain>
    </source>
</reference>
<dbReference type="InterPro" id="IPR011809">
    <property type="entry name" value="His_9_proposed"/>
</dbReference>
<keyword evidence="8 12" id="KW-0460">Magnesium</keyword>
<dbReference type="Gene3D" id="3.40.190.80">
    <property type="match status" value="1"/>
</dbReference>
<evidence type="ECO:0000256" key="4">
    <source>
        <dbReference type="ARBA" id="ARBA00013085"/>
    </source>
</evidence>
<comment type="catalytic activity">
    <reaction evidence="10">
        <text>L-histidinol phosphate + H2O = L-histidinol + phosphate</text>
        <dbReference type="Rhea" id="RHEA:14465"/>
        <dbReference type="ChEBI" id="CHEBI:15377"/>
        <dbReference type="ChEBI" id="CHEBI:43474"/>
        <dbReference type="ChEBI" id="CHEBI:57699"/>
        <dbReference type="ChEBI" id="CHEBI:57980"/>
        <dbReference type="EC" id="3.1.3.15"/>
    </reaction>
</comment>
<dbReference type="GO" id="GO:0000105">
    <property type="term" value="P:L-histidine biosynthetic process"/>
    <property type="evidence" value="ECO:0007669"/>
    <property type="project" value="UniProtKB-UniRule"/>
</dbReference>
<keyword evidence="7 13" id="KW-0378">Hydrolase</keyword>
<evidence type="ECO:0000256" key="1">
    <source>
        <dbReference type="ARBA" id="ARBA00001946"/>
    </source>
</evidence>
<evidence type="ECO:0000256" key="7">
    <source>
        <dbReference type="ARBA" id="ARBA00022801"/>
    </source>
</evidence>
<dbReference type="KEGG" id="pbs:Plabr_2257"/>
<evidence type="ECO:0000256" key="12">
    <source>
        <dbReference type="PIRSR" id="PIRSR600760-2"/>
    </source>
</evidence>
<dbReference type="InterPro" id="IPR051090">
    <property type="entry name" value="Inositol_monoP_superfamily"/>
</dbReference>
<evidence type="ECO:0000313" key="14">
    <source>
        <dbReference type="Proteomes" id="UP000006860"/>
    </source>
</evidence>
<dbReference type="PANTHER" id="PTHR43200:SF6">
    <property type="entry name" value="3'(2'),5'-BISPHOSPHATE NUCLEOTIDASE"/>
    <property type="match status" value="1"/>
</dbReference>
<keyword evidence="9" id="KW-0368">Histidine biosynthesis</keyword>
<feature type="binding site" evidence="12">
    <location>
        <position position="221"/>
    </location>
    <ligand>
        <name>Mg(2+)</name>
        <dbReference type="ChEBI" id="CHEBI:18420"/>
        <label>1</label>
        <note>catalytic</note>
    </ligand>
</feature>
<dbReference type="InterPro" id="IPR000760">
    <property type="entry name" value="Inositol_monophosphatase-like"/>
</dbReference>
<evidence type="ECO:0000313" key="13">
    <source>
        <dbReference type="EMBL" id="ADY59859.1"/>
    </source>
</evidence>
<evidence type="ECO:0000256" key="8">
    <source>
        <dbReference type="ARBA" id="ARBA00022842"/>
    </source>
</evidence>
<dbReference type="UniPathway" id="UPA00031">
    <property type="reaction ID" value="UER00013"/>
</dbReference>
<comment type="cofactor">
    <cofactor evidence="1 12">
        <name>Mg(2+)</name>
        <dbReference type="ChEBI" id="CHEBI:18420"/>
    </cofactor>
</comment>
<dbReference type="SUPFAM" id="SSF56655">
    <property type="entry name" value="Carbohydrate phosphatase"/>
    <property type="match status" value="1"/>
</dbReference>
<dbReference type="GO" id="GO:0004401">
    <property type="term" value="F:histidinol-phosphatase activity"/>
    <property type="evidence" value="ECO:0007669"/>
    <property type="project" value="UniProtKB-UniRule"/>
</dbReference>
<evidence type="ECO:0000256" key="9">
    <source>
        <dbReference type="ARBA" id="ARBA00023102"/>
    </source>
</evidence>
<proteinExistence type="inferred from homology"/>
<dbReference type="EMBL" id="CP002546">
    <property type="protein sequence ID" value="ADY59859.1"/>
    <property type="molecule type" value="Genomic_DNA"/>
</dbReference>
<feature type="binding site" evidence="12">
    <location>
        <position position="70"/>
    </location>
    <ligand>
        <name>Mg(2+)</name>
        <dbReference type="ChEBI" id="CHEBI:18420"/>
        <label>1</label>
        <note>catalytic</note>
    </ligand>
</feature>
<keyword evidence="14" id="KW-1185">Reference proteome</keyword>
<feature type="binding site" evidence="12">
    <location>
        <position position="89"/>
    </location>
    <ligand>
        <name>Mg(2+)</name>
        <dbReference type="ChEBI" id="CHEBI:18420"/>
        <label>1</label>
        <note>catalytic</note>
    </ligand>
</feature>
<dbReference type="InterPro" id="IPR020583">
    <property type="entry name" value="Inositol_monoP_metal-BS"/>
</dbReference>
<dbReference type="PRINTS" id="PR00377">
    <property type="entry name" value="IMPHPHTASES"/>
</dbReference>
<dbReference type="CDD" id="cd01641">
    <property type="entry name" value="Bacterial_IMPase_like_1"/>
    <property type="match status" value="1"/>
</dbReference>
<keyword evidence="5" id="KW-0028">Amino-acid biosynthesis</keyword>
<dbReference type="GO" id="GO:0046872">
    <property type="term" value="F:metal ion binding"/>
    <property type="evidence" value="ECO:0007669"/>
    <property type="project" value="UniProtKB-KW"/>
</dbReference>
<evidence type="ECO:0000256" key="2">
    <source>
        <dbReference type="ARBA" id="ARBA00004970"/>
    </source>
</evidence>
<dbReference type="eggNOG" id="COG0483">
    <property type="taxonomic scope" value="Bacteria"/>
</dbReference>
<dbReference type="Pfam" id="PF00459">
    <property type="entry name" value="Inositol_P"/>
    <property type="match status" value="1"/>
</dbReference>
<dbReference type="AlphaFoldDB" id="F0SL06"/>
<evidence type="ECO:0000256" key="3">
    <source>
        <dbReference type="ARBA" id="ARBA00009759"/>
    </source>
</evidence>
<name>F0SL06_RUBBR</name>
<evidence type="ECO:0000256" key="5">
    <source>
        <dbReference type="ARBA" id="ARBA00022605"/>
    </source>
</evidence>
<organism evidence="13 14">
    <name type="scientific">Rubinisphaera brasiliensis (strain ATCC 49424 / DSM 5305 / JCM 21570 / IAM 15109 / NBRC 103401 / IFAM 1448)</name>
    <name type="common">Planctomyces brasiliensis</name>
    <dbReference type="NCBI Taxonomy" id="756272"/>
    <lineage>
        <taxon>Bacteria</taxon>
        <taxon>Pseudomonadati</taxon>
        <taxon>Planctomycetota</taxon>
        <taxon>Planctomycetia</taxon>
        <taxon>Planctomycetales</taxon>
        <taxon>Planctomycetaceae</taxon>
        <taxon>Rubinisphaera</taxon>
    </lineage>
</organism>
<comment type="similarity">
    <text evidence="3">Belongs to the inositol monophosphatase superfamily.</text>
</comment>
<feature type="binding site" evidence="12">
    <location>
        <position position="88"/>
    </location>
    <ligand>
        <name>Mg(2+)</name>
        <dbReference type="ChEBI" id="CHEBI:18420"/>
        <label>1</label>
        <note>catalytic</note>
    </ligand>
</feature>
<evidence type="ECO:0000256" key="10">
    <source>
        <dbReference type="ARBA" id="ARBA00049158"/>
    </source>
</evidence>
<feature type="binding site" evidence="12">
    <location>
        <position position="86"/>
    </location>
    <ligand>
        <name>Mg(2+)</name>
        <dbReference type="ChEBI" id="CHEBI:18420"/>
        <label>1</label>
        <note>catalytic</note>
    </ligand>
</feature>
<comment type="pathway">
    <text evidence="2">Amino-acid biosynthesis; L-histidine biosynthesis; L-histidine from 5-phospho-alpha-D-ribose 1-diphosphate: step 8/9.</text>
</comment>
<sequence length="267" mass="29516">MSADYQSRLEFALDASVKAQELILRYYQNQDLAVDSKQDDTPVTEADRGAEQLIRELLDEAFPEDGVLGEEFPEKPGKNQFRWILDPIDGTKSFVHGVPLFGCLIGLEEGTSQEDRRCVVGVCRFPALDEVIYAVKGSGAFWKIGQNAPRPARVSDVDSLSDACFCTTNAARWQAPDLQQPYQTLSNQVKLTRGWGDCFGHMLVATGRAEMMVDPVLSEWDAAALLPILEEAGGHFVDRQGKATIYSKNGMSVNAKLKDELLAIMKP</sequence>
<gene>
    <name evidence="13" type="ordered locus">Plabr_2257</name>
</gene>
<dbReference type="PROSITE" id="PS00629">
    <property type="entry name" value="IMP_1"/>
    <property type="match status" value="1"/>
</dbReference>
<protein>
    <recommendedName>
        <fullName evidence="4 11">Histidinol-phosphatase</fullName>
        <ecNumber evidence="4 11">3.1.3.15</ecNumber>
    </recommendedName>
</protein>
<keyword evidence="6 12" id="KW-0479">Metal-binding</keyword>
<evidence type="ECO:0000256" key="11">
    <source>
        <dbReference type="NCBIfam" id="TIGR02067"/>
    </source>
</evidence>
<dbReference type="PANTHER" id="PTHR43200">
    <property type="entry name" value="PHOSPHATASE"/>
    <property type="match status" value="1"/>
</dbReference>
<dbReference type="OrthoDB" id="9772456at2"/>
<dbReference type="Proteomes" id="UP000006860">
    <property type="component" value="Chromosome"/>
</dbReference>
<dbReference type="EC" id="3.1.3.15" evidence="4 11"/>
<dbReference type="STRING" id="756272.Plabr_2257"/>